<protein>
    <submittedName>
        <fullName evidence="1">Uncharacterized protein</fullName>
    </submittedName>
</protein>
<keyword evidence="2" id="KW-1185">Reference proteome</keyword>
<evidence type="ECO:0000313" key="2">
    <source>
        <dbReference type="Proteomes" id="UP000308600"/>
    </source>
</evidence>
<accession>A0ACD3AYY8</accession>
<reference evidence="1 2" key="1">
    <citation type="journal article" date="2019" name="Nat. Ecol. Evol.">
        <title>Megaphylogeny resolves global patterns of mushroom evolution.</title>
        <authorList>
            <person name="Varga T."/>
            <person name="Krizsan K."/>
            <person name="Foldi C."/>
            <person name="Dima B."/>
            <person name="Sanchez-Garcia M."/>
            <person name="Sanchez-Ramirez S."/>
            <person name="Szollosi G.J."/>
            <person name="Szarkandi J.G."/>
            <person name="Papp V."/>
            <person name="Albert L."/>
            <person name="Andreopoulos W."/>
            <person name="Angelini C."/>
            <person name="Antonin V."/>
            <person name="Barry K.W."/>
            <person name="Bougher N.L."/>
            <person name="Buchanan P."/>
            <person name="Buyck B."/>
            <person name="Bense V."/>
            <person name="Catcheside P."/>
            <person name="Chovatia M."/>
            <person name="Cooper J."/>
            <person name="Damon W."/>
            <person name="Desjardin D."/>
            <person name="Finy P."/>
            <person name="Geml J."/>
            <person name="Haridas S."/>
            <person name="Hughes K."/>
            <person name="Justo A."/>
            <person name="Karasinski D."/>
            <person name="Kautmanova I."/>
            <person name="Kiss B."/>
            <person name="Kocsube S."/>
            <person name="Kotiranta H."/>
            <person name="LaButti K.M."/>
            <person name="Lechner B.E."/>
            <person name="Liimatainen K."/>
            <person name="Lipzen A."/>
            <person name="Lukacs Z."/>
            <person name="Mihaltcheva S."/>
            <person name="Morgado L.N."/>
            <person name="Niskanen T."/>
            <person name="Noordeloos M.E."/>
            <person name="Ohm R.A."/>
            <person name="Ortiz-Santana B."/>
            <person name="Ovrebo C."/>
            <person name="Racz N."/>
            <person name="Riley R."/>
            <person name="Savchenko A."/>
            <person name="Shiryaev A."/>
            <person name="Soop K."/>
            <person name="Spirin V."/>
            <person name="Szebenyi C."/>
            <person name="Tomsovsky M."/>
            <person name="Tulloss R.E."/>
            <person name="Uehling J."/>
            <person name="Grigoriev I.V."/>
            <person name="Vagvolgyi C."/>
            <person name="Papp T."/>
            <person name="Martin F.M."/>
            <person name="Miettinen O."/>
            <person name="Hibbett D.S."/>
            <person name="Nagy L.G."/>
        </authorList>
    </citation>
    <scope>NUCLEOTIDE SEQUENCE [LARGE SCALE GENOMIC DNA]</scope>
    <source>
        <strain evidence="1 2">NL-1719</strain>
    </source>
</reference>
<sequence length="211" mass="24299">MQASLALVWNRRNLDGYRKEKFEEYMFKKQRELEELQAQQQVEPEKGQHRWVLVQEPKDKWDQHLPLQNPPPPPSPDPTQKMRLQKLYQAAFPSPQLDQSFPPTPISPPISSPIAVEANSISPTEMFFPFRTQTIPIQHELPISHKVTNQPPTVTNAPTSPTHYSPVEQQVTKLKRTSAVTPVKSAKFLDVKFDFDFEITLDHLDPPPVYS</sequence>
<proteinExistence type="predicted"/>
<organism evidence="1 2">
    <name type="scientific">Pluteus cervinus</name>
    <dbReference type="NCBI Taxonomy" id="181527"/>
    <lineage>
        <taxon>Eukaryota</taxon>
        <taxon>Fungi</taxon>
        <taxon>Dikarya</taxon>
        <taxon>Basidiomycota</taxon>
        <taxon>Agaricomycotina</taxon>
        <taxon>Agaricomycetes</taxon>
        <taxon>Agaricomycetidae</taxon>
        <taxon>Agaricales</taxon>
        <taxon>Pluteineae</taxon>
        <taxon>Pluteaceae</taxon>
        <taxon>Pluteus</taxon>
    </lineage>
</organism>
<gene>
    <name evidence="1" type="ORF">BDN72DRAFT_474575</name>
</gene>
<dbReference type="Proteomes" id="UP000308600">
    <property type="component" value="Unassembled WGS sequence"/>
</dbReference>
<name>A0ACD3AYY8_9AGAR</name>
<dbReference type="EMBL" id="ML208301">
    <property type="protein sequence ID" value="TFK71198.1"/>
    <property type="molecule type" value="Genomic_DNA"/>
</dbReference>
<evidence type="ECO:0000313" key="1">
    <source>
        <dbReference type="EMBL" id="TFK71198.1"/>
    </source>
</evidence>